<dbReference type="Proteomes" id="UP000520198">
    <property type="component" value="Unassembled WGS sequence"/>
</dbReference>
<dbReference type="EMBL" id="JABWDU010000002">
    <property type="protein sequence ID" value="NVD39662.1"/>
    <property type="molecule type" value="Genomic_DNA"/>
</dbReference>
<dbReference type="AlphaFoldDB" id="A0A7Y6UMZ6"/>
<comment type="caution">
    <text evidence="2">The sequence shown here is derived from an EMBL/GenBank/DDBJ whole genome shotgun (WGS) entry which is preliminary data.</text>
</comment>
<dbReference type="RefSeq" id="WP_176353158.1">
    <property type="nucleotide sequence ID" value="NZ_JABWDU010000002.1"/>
</dbReference>
<keyword evidence="3" id="KW-1185">Reference proteome</keyword>
<dbReference type="Pfam" id="PF04268">
    <property type="entry name" value="SoxG"/>
    <property type="match status" value="1"/>
</dbReference>
<accession>A0A7Y6UMZ6</accession>
<evidence type="ECO:0000256" key="1">
    <source>
        <dbReference type="SAM" id="MobiDB-lite"/>
    </source>
</evidence>
<gene>
    <name evidence="2" type="ORF">HT585_12395</name>
</gene>
<dbReference type="Gene3D" id="3.30.70.1520">
    <property type="entry name" value="Heterotetrameric sarcosine oxidase"/>
    <property type="match status" value="1"/>
</dbReference>
<name>A0A7Y6UMZ6_9HYPH</name>
<evidence type="ECO:0000313" key="2">
    <source>
        <dbReference type="EMBL" id="NVD39662.1"/>
    </source>
</evidence>
<proteinExistence type="predicted"/>
<organism evidence="2 3">
    <name type="scientific">Ensifer oleiphilus</name>
    <dbReference type="NCBI Taxonomy" id="2742698"/>
    <lineage>
        <taxon>Bacteria</taxon>
        <taxon>Pseudomonadati</taxon>
        <taxon>Pseudomonadota</taxon>
        <taxon>Alphaproteobacteria</taxon>
        <taxon>Hyphomicrobiales</taxon>
        <taxon>Rhizobiaceae</taxon>
        <taxon>Sinorhizobium/Ensifer group</taxon>
        <taxon>Ensifer</taxon>
    </lineage>
</organism>
<feature type="region of interest" description="Disordered" evidence="1">
    <location>
        <begin position="1"/>
        <end position="23"/>
    </location>
</feature>
<reference evidence="2 3" key="1">
    <citation type="submission" date="2020-06" db="EMBL/GenBank/DDBJ databases">
        <authorList>
            <person name="Grouzdev D.S."/>
        </authorList>
    </citation>
    <scope>NUCLEOTIDE SEQUENCE [LARGE SCALE GENOMIC DNA]</scope>
    <source>
        <strain evidence="2 3">HO-A22</strain>
    </source>
</reference>
<dbReference type="InterPro" id="IPR027266">
    <property type="entry name" value="TrmE/GcvT-like"/>
</dbReference>
<dbReference type="SUPFAM" id="SSF103025">
    <property type="entry name" value="Folate-binding domain"/>
    <property type="match status" value="1"/>
</dbReference>
<protein>
    <submittedName>
        <fullName evidence="2">Sarcosine oxidase subunit gamma</fullName>
    </submittedName>
</protein>
<dbReference type="Gene3D" id="3.30.1360.120">
    <property type="entry name" value="Probable tRNA modification gtpase trme, domain 1"/>
    <property type="match status" value="1"/>
</dbReference>
<feature type="compositionally biased region" description="Basic and acidic residues" evidence="1">
    <location>
        <begin position="1"/>
        <end position="15"/>
    </location>
</feature>
<sequence>MVRDYNNRHALDQKLRGTPKPANADHLEVGHWQAIATVLASVGLEAAVERALSSTPDLSLRYCGPGEWLVVSGVDTPLGLMRRLDMLCGTQAHVVDQSDGRVLMRLSGPSARQILAKGIGVDLHPSAFALGGSTNVLCGHIAVNLSRIGEDVFELIVSRSFAESLFEDLMTMGRPFDLSAAFSD</sequence>
<evidence type="ECO:0000313" key="3">
    <source>
        <dbReference type="Proteomes" id="UP000520198"/>
    </source>
</evidence>
<dbReference type="InterPro" id="IPR007375">
    <property type="entry name" value="SoxG"/>
</dbReference>